<gene>
    <name evidence="1" type="ORF">FHU33_1002</name>
</gene>
<comment type="caution">
    <text evidence="1">The sequence shown here is derived from an EMBL/GenBank/DDBJ whole genome shotgun (WGS) entry which is preliminary data.</text>
</comment>
<sequence length="35" mass="3447">MSRTDVPEGIAADVAITGFSPTAEEGARIDALAGG</sequence>
<dbReference type="EMBL" id="VFQE01000001">
    <property type="protein sequence ID" value="TQN41629.1"/>
    <property type="molecule type" value="Genomic_DNA"/>
</dbReference>
<reference evidence="1 2" key="1">
    <citation type="submission" date="2019-06" db="EMBL/GenBank/DDBJ databases">
        <title>Sequencing the genomes of 1000 actinobacteria strains.</title>
        <authorList>
            <person name="Klenk H.-P."/>
        </authorList>
    </citation>
    <scope>NUCLEOTIDE SEQUENCE [LARGE SCALE GENOMIC DNA]</scope>
    <source>
        <strain evidence="1 2">DSM 46837</strain>
    </source>
</reference>
<organism evidence="1 2">
    <name type="scientific">Blastococcus colisei</name>
    <dbReference type="NCBI Taxonomy" id="1564162"/>
    <lineage>
        <taxon>Bacteria</taxon>
        <taxon>Bacillati</taxon>
        <taxon>Actinomycetota</taxon>
        <taxon>Actinomycetes</taxon>
        <taxon>Geodermatophilales</taxon>
        <taxon>Geodermatophilaceae</taxon>
        <taxon>Blastococcus</taxon>
    </lineage>
</organism>
<dbReference type="AlphaFoldDB" id="A0A543PC09"/>
<evidence type="ECO:0000313" key="2">
    <source>
        <dbReference type="Proteomes" id="UP000319865"/>
    </source>
</evidence>
<proteinExistence type="predicted"/>
<dbReference type="Proteomes" id="UP000319865">
    <property type="component" value="Unassembled WGS sequence"/>
</dbReference>
<evidence type="ECO:0000313" key="1">
    <source>
        <dbReference type="EMBL" id="TQN41629.1"/>
    </source>
</evidence>
<accession>A0A543PC09</accession>
<name>A0A543PC09_9ACTN</name>
<protein>
    <submittedName>
        <fullName evidence="1">Uncharacterized protein</fullName>
    </submittedName>
</protein>
<keyword evidence="2" id="KW-1185">Reference proteome</keyword>